<evidence type="ECO:0000256" key="6">
    <source>
        <dbReference type="ARBA" id="ARBA00022840"/>
    </source>
</evidence>
<dbReference type="GO" id="GO:0005952">
    <property type="term" value="C:cAMP-dependent protein kinase complex"/>
    <property type="evidence" value="ECO:0007669"/>
    <property type="project" value="TreeGrafter"/>
</dbReference>
<evidence type="ECO:0000256" key="9">
    <source>
        <dbReference type="PROSITE-ProRule" id="PRU10141"/>
    </source>
</evidence>
<dbReference type="Proteomes" id="UP000318582">
    <property type="component" value="Unassembled WGS sequence"/>
</dbReference>
<dbReference type="SMART" id="SM00220">
    <property type="entry name" value="S_TKc"/>
    <property type="match status" value="1"/>
</dbReference>
<protein>
    <recommendedName>
        <fullName evidence="1">cAMP-dependent protein kinase</fullName>
        <ecNumber evidence="1">2.7.11.11</ecNumber>
    </recommendedName>
</protein>
<evidence type="ECO:0000313" key="15">
    <source>
        <dbReference type="Proteomes" id="UP000318582"/>
    </source>
</evidence>
<proteinExistence type="inferred from homology"/>
<comment type="caution">
    <text evidence="14">The sequence shown here is derived from an EMBL/GenBank/DDBJ whole genome shotgun (WGS) entry which is preliminary data.</text>
</comment>
<evidence type="ECO:0000256" key="1">
    <source>
        <dbReference type="ARBA" id="ARBA00012444"/>
    </source>
</evidence>
<dbReference type="EMBL" id="QEAQ01000060">
    <property type="protein sequence ID" value="TPX57035.1"/>
    <property type="molecule type" value="Genomic_DNA"/>
</dbReference>
<name>A0A507E141_9FUNG</name>
<gene>
    <name evidence="14" type="ORF">PhCBS80983_g04123</name>
</gene>
<dbReference type="PANTHER" id="PTHR24353">
    <property type="entry name" value="CYCLIC NUCLEOTIDE-DEPENDENT PROTEIN KINASE"/>
    <property type="match status" value="1"/>
</dbReference>
<comment type="catalytic activity">
    <reaction evidence="7">
        <text>L-threonyl-[protein] + ATP = O-phospho-L-threonyl-[protein] + ADP + H(+)</text>
        <dbReference type="Rhea" id="RHEA:46608"/>
        <dbReference type="Rhea" id="RHEA-COMP:11060"/>
        <dbReference type="Rhea" id="RHEA-COMP:11605"/>
        <dbReference type="ChEBI" id="CHEBI:15378"/>
        <dbReference type="ChEBI" id="CHEBI:30013"/>
        <dbReference type="ChEBI" id="CHEBI:30616"/>
        <dbReference type="ChEBI" id="CHEBI:61977"/>
        <dbReference type="ChEBI" id="CHEBI:456216"/>
        <dbReference type="EC" id="2.7.11.11"/>
    </reaction>
</comment>
<comment type="catalytic activity">
    <reaction evidence="8">
        <text>L-seryl-[protein] + ATP = O-phospho-L-seryl-[protein] + ADP + H(+)</text>
        <dbReference type="Rhea" id="RHEA:17989"/>
        <dbReference type="Rhea" id="RHEA-COMP:9863"/>
        <dbReference type="Rhea" id="RHEA-COMP:11604"/>
        <dbReference type="ChEBI" id="CHEBI:15378"/>
        <dbReference type="ChEBI" id="CHEBI:29999"/>
        <dbReference type="ChEBI" id="CHEBI:30616"/>
        <dbReference type="ChEBI" id="CHEBI:83421"/>
        <dbReference type="ChEBI" id="CHEBI:456216"/>
        <dbReference type="EC" id="2.7.11.11"/>
    </reaction>
</comment>
<dbReference type="PROSITE" id="PS00107">
    <property type="entry name" value="PROTEIN_KINASE_ATP"/>
    <property type="match status" value="1"/>
</dbReference>
<dbReference type="InterPro" id="IPR011009">
    <property type="entry name" value="Kinase-like_dom_sf"/>
</dbReference>
<sequence length="356" mass="40997">MPQSLPPPHHPQQRHPQQHQQQQQAHDPTLLFPETNGGALGYHLSDFALLKTLGTGTFGRVYLTRFKDSQQYYAMKVLKKTEVVRLKQVEHINSEKQILSQIHFPFIVNMLCTFQDEVNLYMLLEYVVGGELFSHLRRAGRFTNDQTRFYAAEIVVSIEYLHSMDIIYRDLKPENLLIDSQGHIKITDFGFAKKVEDRTWTLCGTPEYLAPEIIQSKGHGKAVDWWALGILIFEMLAGYPPFYDDNPFGIYEKILSGRFVFPAHMDANAKDLIRKLLTADRTKRLGNLRGGAADIRSHKWFRGVNWDQLLARGTNVPIVPHISGPGDTRNFETYSEVEPEQMQPLGDPFRHLFKDF</sequence>
<dbReference type="PROSITE" id="PS50011">
    <property type="entry name" value="PROTEIN_KINASE_DOM"/>
    <property type="match status" value="1"/>
</dbReference>
<keyword evidence="3" id="KW-0808">Transferase</keyword>
<organism evidence="14 15">
    <name type="scientific">Powellomyces hirtus</name>
    <dbReference type="NCBI Taxonomy" id="109895"/>
    <lineage>
        <taxon>Eukaryota</taxon>
        <taxon>Fungi</taxon>
        <taxon>Fungi incertae sedis</taxon>
        <taxon>Chytridiomycota</taxon>
        <taxon>Chytridiomycota incertae sedis</taxon>
        <taxon>Chytridiomycetes</taxon>
        <taxon>Spizellomycetales</taxon>
        <taxon>Powellomycetaceae</taxon>
        <taxon>Powellomyces</taxon>
    </lineage>
</organism>
<keyword evidence="5" id="KW-0418">Kinase</keyword>
<dbReference type="Gene3D" id="1.10.510.10">
    <property type="entry name" value="Transferase(Phosphotransferase) domain 1"/>
    <property type="match status" value="1"/>
</dbReference>
<feature type="region of interest" description="Disordered" evidence="11">
    <location>
        <begin position="1"/>
        <end position="30"/>
    </location>
</feature>
<dbReference type="InterPro" id="IPR017441">
    <property type="entry name" value="Protein_kinase_ATP_BS"/>
</dbReference>
<dbReference type="Gene3D" id="3.30.200.20">
    <property type="entry name" value="Phosphorylase Kinase, domain 1"/>
    <property type="match status" value="1"/>
</dbReference>
<dbReference type="EC" id="2.7.11.11" evidence="1"/>
<dbReference type="SUPFAM" id="SSF56112">
    <property type="entry name" value="Protein kinase-like (PK-like)"/>
    <property type="match status" value="1"/>
</dbReference>
<dbReference type="PANTHER" id="PTHR24353:SF37">
    <property type="entry name" value="CAMP-DEPENDENT PROTEIN KINASE CATALYTIC SUBUNIT PRKX"/>
    <property type="match status" value="1"/>
</dbReference>
<evidence type="ECO:0000259" key="12">
    <source>
        <dbReference type="PROSITE" id="PS50011"/>
    </source>
</evidence>
<dbReference type="GO" id="GO:0004691">
    <property type="term" value="F:cAMP-dependent protein kinase activity"/>
    <property type="evidence" value="ECO:0007669"/>
    <property type="project" value="UniProtKB-EC"/>
</dbReference>
<evidence type="ECO:0000256" key="7">
    <source>
        <dbReference type="ARBA" id="ARBA00047292"/>
    </source>
</evidence>
<dbReference type="GO" id="GO:0005524">
    <property type="term" value="F:ATP binding"/>
    <property type="evidence" value="ECO:0007669"/>
    <property type="project" value="UniProtKB-UniRule"/>
</dbReference>
<dbReference type="InterPro" id="IPR008271">
    <property type="entry name" value="Ser/Thr_kinase_AS"/>
</dbReference>
<keyword evidence="4 9" id="KW-0547">Nucleotide-binding</keyword>
<dbReference type="FunFam" id="1.10.510.10:FF:000005">
    <property type="entry name" value="cAMP-dependent protein kinase catalytic subunit alpha"/>
    <property type="match status" value="1"/>
</dbReference>
<dbReference type="AlphaFoldDB" id="A0A507E141"/>
<evidence type="ECO:0000256" key="10">
    <source>
        <dbReference type="RuleBase" id="RU000304"/>
    </source>
</evidence>
<dbReference type="PROSITE" id="PS00108">
    <property type="entry name" value="PROTEIN_KINASE_ST"/>
    <property type="match status" value="1"/>
</dbReference>
<dbReference type="InterPro" id="IPR000961">
    <property type="entry name" value="AGC-kinase_C"/>
</dbReference>
<evidence type="ECO:0000256" key="11">
    <source>
        <dbReference type="SAM" id="MobiDB-lite"/>
    </source>
</evidence>
<evidence type="ECO:0000256" key="4">
    <source>
        <dbReference type="ARBA" id="ARBA00022741"/>
    </source>
</evidence>
<dbReference type="InterPro" id="IPR000719">
    <property type="entry name" value="Prot_kinase_dom"/>
</dbReference>
<dbReference type="PROSITE" id="PS51285">
    <property type="entry name" value="AGC_KINASE_CTER"/>
    <property type="match status" value="1"/>
</dbReference>
<dbReference type="STRING" id="109895.A0A507E141"/>
<feature type="domain" description="AGC-kinase C-terminal" evidence="13">
    <location>
        <begin position="302"/>
        <end position="356"/>
    </location>
</feature>
<dbReference type="CDD" id="cd05580">
    <property type="entry name" value="STKc_PKA_like"/>
    <property type="match status" value="1"/>
</dbReference>
<evidence type="ECO:0000256" key="2">
    <source>
        <dbReference type="ARBA" id="ARBA00022527"/>
    </source>
</evidence>
<dbReference type="Pfam" id="PF00069">
    <property type="entry name" value="Pkinase"/>
    <property type="match status" value="1"/>
</dbReference>
<accession>A0A507E141</accession>
<feature type="compositionally biased region" description="Pro residues" evidence="11">
    <location>
        <begin position="1"/>
        <end position="10"/>
    </location>
</feature>
<keyword evidence="2 10" id="KW-0723">Serine/threonine-protein kinase</keyword>
<evidence type="ECO:0000256" key="3">
    <source>
        <dbReference type="ARBA" id="ARBA00022679"/>
    </source>
</evidence>
<evidence type="ECO:0000256" key="5">
    <source>
        <dbReference type="ARBA" id="ARBA00022777"/>
    </source>
</evidence>
<dbReference type="SMART" id="SM00133">
    <property type="entry name" value="S_TK_X"/>
    <property type="match status" value="1"/>
</dbReference>
<comment type="similarity">
    <text evidence="10">Belongs to the protein kinase superfamily.</text>
</comment>
<feature type="binding site" evidence="9">
    <location>
        <position position="76"/>
    </location>
    <ligand>
        <name>ATP</name>
        <dbReference type="ChEBI" id="CHEBI:30616"/>
    </ligand>
</feature>
<reference evidence="14 15" key="1">
    <citation type="journal article" date="2019" name="Sci. Rep.">
        <title>Comparative genomics of chytrid fungi reveal insights into the obligate biotrophic and pathogenic lifestyle of Synchytrium endobioticum.</title>
        <authorList>
            <person name="van de Vossenberg B.T.L.H."/>
            <person name="Warris S."/>
            <person name="Nguyen H.D.T."/>
            <person name="van Gent-Pelzer M.P.E."/>
            <person name="Joly D.L."/>
            <person name="van de Geest H.C."/>
            <person name="Bonants P.J.M."/>
            <person name="Smith D.S."/>
            <person name="Levesque C.A."/>
            <person name="van der Lee T.A.J."/>
        </authorList>
    </citation>
    <scope>NUCLEOTIDE SEQUENCE [LARGE SCALE GENOMIC DNA]</scope>
    <source>
        <strain evidence="14 15">CBS 809.83</strain>
    </source>
</reference>
<keyword evidence="15" id="KW-1185">Reference proteome</keyword>
<evidence type="ECO:0000256" key="8">
    <source>
        <dbReference type="ARBA" id="ARBA00047454"/>
    </source>
</evidence>
<dbReference type="FunFam" id="3.30.200.20:FF:000005">
    <property type="entry name" value="cAMP-dependent protein kinase catalytic subunit"/>
    <property type="match status" value="1"/>
</dbReference>
<feature type="domain" description="Protein kinase" evidence="12">
    <location>
        <begin position="47"/>
        <end position="301"/>
    </location>
</feature>
<feature type="compositionally biased region" description="Low complexity" evidence="11">
    <location>
        <begin position="18"/>
        <end position="28"/>
    </location>
</feature>
<dbReference type="GO" id="GO:0005829">
    <property type="term" value="C:cytosol"/>
    <property type="evidence" value="ECO:0007669"/>
    <property type="project" value="TreeGrafter"/>
</dbReference>
<evidence type="ECO:0000313" key="14">
    <source>
        <dbReference type="EMBL" id="TPX57035.1"/>
    </source>
</evidence>
<evidence type="ECO:0000259" key="13">
    <source>
        <dbReference type="PROSITE" id="PS51285"/>
    </source>
</evidence>
<keyword evidence="6 9" id="KW-0067">ATP-binding</keyword>